<keyword evidence="3 14" id="KW-0813">Transport</keyword>
<evidence type="ECO:0000313" key="19">
    <source>
        <dbReference type="Proteomes" id="UP001385499"/>
    </source>
</evidence>
<keyword evidence="10 15" id="KW-0798">TonB box</keyword>
<evidence type="ECO:0000256" key="1">
    <source>
        <dbReference type="ARBA" id="ARBA00004571"/>
    </source>
</evidence>
<evidence type="ECO:0000256" key="10">
    <source>
        <dbReference type="ARBA" id="ARBA00023077"/>
    </source>
</evidence>
<comment type="caution">
    <text evidence="18">The sequence shown here is derived from an EMBL/GenBank/DDBJ whole genome shotgun (WGS) entry which is preliminary data.</text>
</comment>
<dbReference type="Pfam" id="PF07715">
    <property type="entry name" value="Plug"/>
    <property type="match status" value="1"/>
</dbReference>
<evidence type="ECO:0000256" key="12">
    <source>
        <dbReference type="ARBA" id="ARBA00023170"/>
    </source>
</evidence>
<keyword evidence="7" id="KW-0732">Signal</keyword>
<comment type="subcellular location">
    <subcellularLocation>
        <location evidence="1 14">Cell outer membrane</location>
        <topology evidence="1 14">Multi-pass membrane protein</topology>
    </subcellularLocation>
</comment>
<evidence type="ECO:0000256" key="6">
    <source>
        <dbReference type="ARBA" id="ARBA00022692"/>
    </source>
</evidence>
<keyword evidence="9" id="KW-0406">Ion transport</keyword>
<dbReference type="InterPro" id="IPR000531">
    <property type="entry name" value="Beta-barrel_TonB"/>
</dbReference>
<evidence type="ECO:0000256" key="8">
    <source>
        <dbReference type="ARBA" id="ARBA00023004"/>
    </source>
</evidence>
<dbReference type="NCBIfam" id="TIGR01783">
    <property type="entry name" value="TonB-siderophor"/>
    <property type="match status" value="1"/>
</dbReference>
<evidence type="ECO:0000259" key="17">
    <source>
        <dbReference type="Pfam" id="PF07715"/>
    </source>
</evidence>
<proteinExistence type="inferred from homology"/>
<evidence type="ECO:0000256" key="9">
    <source>
        <dbReference type="ARBA" id="ARBA00023065"/>
    </source>
</evidence>
<keyword evidence="5" id="KW-0410">Iron transport</keyword>
<gene>
    <name evidence="18" type="ORF">V6575_09380</name>
</gene>
<sequence>MRLSTPGTRFHPLVAFLTITTALTSPGFAQDGDSSVTALETIVVKDAGAQGNPDGPDNGFVAKSTATATKTATDIDRVPQSISVVTRDQMDVQGIETVGEALRYTPGIRSEAYGVDTRYDWYFIRGFSSQAQGLYLDGLQLHSQSFANFRVDPFGLERQEVLLGPNSSLYGAGSPGGLVNLISKRPQDDTFTRLSVSAGSPLSGDVTVDVNGALNDSGTILARFTALGRLGETQVDHVDDNHLFLAPSITFKPNEDTQLTILAKFQKDEAGTSTSFLPFGATVEQASFGRIPTDFFTGDTDLDSYKRDQFMLGYEFDHAFDNGIKFSQNTRYSYVSTDYETIYGLGLASSFIPSLPDTLLLRQAMATDQSVGIFQTDNHLEGDLDTGPIGHHLLAGVDYSYEDFDNRQGTSNGPGNSYYPLDILNPVYGINPDRPAYTTDATTTTQKLGLYLQDQISVTDRFDVTAGLRQDWVSSSLKNHMTGTKTDTFDTALTGRVGASYEVLPGLRPYVSYGTSFDPVSGTDANGRAFEPETATQYEIGAKYQDPDGRFRVTAALFDLTRGNVLTRDPNSPTYNIQTGEVRSRGLELQGQASLAKGWNLLASYTNFDLEITKSNRGDEGKVPVGVPQQMASLWLDHSFDDRLEGLRVGGGVRYVGKSYADSANTLTVPNFVVADAGVGYKYGNAEFSLNVGNVFDKKYVAACAGENSCYYGERRTFTARLSYEW</sequence>
<keyword evidence="8" id="KW-0408">Iron</keyword>
<dbReference type="InterPro" id="IPR039426">
    <property type="entry name" value="TonB-dep_rcpt-like"/>
</dbReference>
<keyword evidence="13 14" id="KW-0998">Cell outer membrane</keyword>
<evidence type="ECO:0000256" key="5">
    <source>
        <dbReference type="ARBA" id="ARBA00022496"/>
    </source>
</evidence>
<keyword evidence="4 14" id="KW-1134">Transmembrane beta strand</keyword>
<dbReference type="InterPro" id="IPR012910">
    <property type="entry name" value="Plug_dom"/>
</dbReference>
<evidence type="ECO:0000313" key="18">
    <source>
        <dbReference type="EMBL" id="MEJ8474303.1"/>
    </source>
</evidence>
<evidence type="ECO:0000256" key="4">
    <source>
        <dbReference type="ARBA" id="ARBA00022452"/>
    </source>
</evidence>
<dbReference type="Gene3D" id="2.170.130.10">
    <property type="entry name" value="TonB-dependent receptor, plug domain"/>
    <property type="match status" value="1"/>
</dbReference>
<dbReference type="Pfam" id="PF00593">
    <property type="entry name" value="TonB_dep_Rec_b-barrel"/>
    <property type="match status" value="1"/>
</dbReference>
<accession>A0ABU8TJG2</accession>
<dbReference type="InterPro" id="IPR036942">
    <property type="entry name" value="Beta-barrel_TonB_sf"/>
</dbReference>
<evidence type="ECO:0000259" key="16">
    <source>
        <dbReference type="Pfam" id="PF00593"/>
    </source>
</evidence>
<keyword evidence="11 14" id="KW-0472">Membrane</keyword>
<dbReference type="SUPFAM" id="SSF56935">
    <property type="entry name" value="Porins"/>
    <property type="match status" value="1"/>
</dbReference>
<keyword evidence="19" id="KW-1185">Reference proteome</keyword>
<dbReference type="InterPro" id="IPR037066">
    <property type="entry name" value="Plug_dom_sf"/>
</dbReference>
<comment type="similarity">
    <text evidence="2 14 15">Belongs to the TonB-dependent receptor family.</text>
</comment>
<evidence type="ECO:0000256" key="15">
    <source>
        <dbReference type="RuleBase" id="RU003357"/>
    </source>
</evidence>
<reference evidence="18 19" key="1">
    <citation type="submission" date="2024-02" db="EMBL/GenBank/DDBJ databases">
        <title>Roseibium algae sp. nov., isolated from marine alga (Grateloupia sp.), showing potential in myo-inositol conversion.</title>
        <authorList>
            <person name="Wang Y."/>
        </authorList>
    </citation>
    <scope>NUCLEOTIDE SEQUENCE [LARGE SCALE GENOMIC DNA]</scope>
    <source>
        <strain evidence="18 19">H3510</strain>
    </source>
</reference>
<feature type="domain" description="TonB-dependent receptor plug" evidence="17">
    <location>
        <begin position="76"/>
        <end position="177"/>
    </location>
</feature>
<dbReference type="InterPro" id="IPR010105">
    <property type="entry name" value="TonB_sidphr_rcpt"/>
</dbReference>
<keyword evidence="12 18" id="KW-0675">Receptor</keyword>
<evidence type="ECO:0000256" key="3">
    <source>
        <dbReference type="ARBA" id="ARBA00022448"/>
    </source>
</evidence>
<dbReference type="PROSITE" id="PS52016">
    <property type="entry name" value="TONB_DEPENDENT_REC_3"/>
    <property type="match status" value="1"/>
</dbReference>
<dbReference type="EMBL" id="JBAKIA010000005">
    <property type="protein sequence ID" value="MEJ8474303.1"/>
    <property type="molecule type" value="Genomic_DNA"/>
</dbReference>
<evidence type="ECO:0000256" key="11">
    <source>
        <dbReference type="ARBA" id="ARBA00023136"/>
    </source>
</evidence>
<feature type="domain" description="TonB-dependent receptor-like beta-barrel" evidence="16">
    <location>
        <begin position="253"/>
        <end position="695"/>
    </location>
</feature>
<keyword evidence="6 14" id="KW-0812">Transmembrane</keyword>
<dbReference type="CDD" id="cd01347">
    <property type="entry name" value="ligand_gated_channel"/>
    <property type="match status" value="1"/>
</dbReference>
<organism evidence="18 19">
    <name type="scientific">Roseibium algae</name>
    <dbReference type="NCBI Taxonomy" id="3123038"/>
    <lineage>
        <taxon>Bacteria</taxon>
        <taxon>Pseudomonadati</taxon>
        <taxon>Pseudomonadota</taxon>
        <taxon>Alphaproteobacteria</taxon>
        <taxon>Hyphomicrobiales</taxon>
        <taxon>Stappiaceae</taxon>
        <taxon>Roseibium</taxon>
    </lineage>
</organism>
<dbReference type="RefSeq" id="WP_340274043.1">
    <property type="nucleotide sequence ID" value="NZ_JBAKIA010000005.1"/>
</dbReference>
<evidence type="ECO:0000256" key="13">
    <source>
        <dbReference type="ARBA" id="ARBA00023237"/>
    </source>
</evidence>
<evidence type="ECO:0000256" key="2">
    <source>
        <dbReference type="ARBA" id="ARBA00009810"/>
    </source>
</evidence>
<dbReference type="Proteomes" id="UP001385499">
    <property type="component" value="Unassembled WGS sequence"/>
</dbReference>
<evidence type="ECO:0000256" key="7">
    <source>
        <dbReference type="ARBA" id="ARBA00022729"/>
    </source>
</evidence>
<dbReference type="PANTHER" id="PTHR32552:SF68">
    <property type="entry name" value="FERRICHROME OUTER MEMBRANE TRANSPORTER_PHAGE RECEPTOR"/>
    <property type="match status" value="1"/>
</dbReference>
<dbReference type="PANTHER" id="PTHR32552">
    <property type="entry name" value="FERRICHROME IRON RECEPTOR-RELATED"/>
    <property type="match status" value="1"/>
</dbReference>
<evidence type="ECO:0000256" key="14">
    <source>
        <dbReference type="PROSITE-ProRule" id="PRU01360"/>
    </source>
</evidence>
<dbReference type="Gene3D" id="2.40.170.20">
    <property type="entry name" value="TonB-dependent receptor, beta-barrel domain"/>
    <property type="match status" value="1"/>
</dbReference>
<protein>
    <submittedName>
        <fullName evidence="18">TonB-dependent siderophore receptor</fullName>
    </submittedName>
</protein>
<name>A0ABU8TJG2_9HYPH</name>